<keyword evidence="4" id="KW-0520">NAD</keyword>
<dbReference type="InterPro" id="IPR036291">
    <property type="entry name" value="NAD(P)-bd_dom_sf"/>
</dbReference>
<evidence type="ECO:0000256" key="2">
    <source>
        <dbReference type="ARBA" id="ARBA00022797"/>
    </source>
</evidence>
<dbReference type="PANTHER" id="PTHR43943:SF17">
    <property type="entry name" value="3-PHENYLPROPIONATE-DIHYDRODIOL_CINNAMIC ACID-DIHYDRODIOL DEHYDROGENASE"/>
    <property type="match status" value="1"/>
</dbReference>
<proteinExistence type="inferred from homology"/>
<dbReference type="CDD" id="cd05233">
    <property type="entry name" value="SDR_c"/>
    <property type="match status" value="1"/>
</dbReference>
<reference evidence="5" key="1">
    <citation type="submission" date="2021-04" db="EMBL/GenBank/DDBJ databases">
        <authorList>
            <person name="Hartkoorn R.C."/>
            <person name="Beaudoing E."/>
            <person name="Hot D."/>
        </authorList>
    </citation>
    <scope>NUCLEOTIDE SEQUENCE</scope>
    <source>
        <strain evidence="5">NRRL B-16292</strain>
    </source>
</reference>
<dbReference type="PROSITE" id="PS00061">
    <property type="entry name" value="ADH_SHORT"/>
    <property type="match status" value="1"/>
</dbReference>
<dbReference type="PRINTS" id="PR00081">
    <property type="entry name" value="GDHRDH"/>
</dbReference>
<dbReference type="SUPFAM" id="SSF51735">
    <property type="entry name" value="NAD(P)-binding Rossmann-fold domains"/>
    <property type="match status" value="1"/>
</dbReference>
<protein>
    <submittedName>
        <fullName evidence="5">SDR family oxidoreductase</fullName>
    </submittedName>
</protein>
<evidence type="ECO:0000313" key="5">
    <source>
        <dbReference type="EMBL" id="UWP85536.1"/>
    </source>
</evidence>
<dbReference type="Proteomes" id="UP001059617">
    <property type="component" value="Chromosome"/>
</dbReference>
<keyword evidence="3" id="KW-0560">Oxidoreductase</keyword>
<comment type="similarity">
    <text evidence="1">Belongs to the short-chain dehydrogenases/reductases (SDR) family.</text>
</comment>
<dbReference type="Pfam" id="PF13561">
    <property type="entry name" value="adh_short_C2"/>
    <property type="match status" value="1"/>
</dbReference>
<dbReference type="InterPro" id="IPR020904">
    <property type="entry name" value="Sc_DH/Rdtase_CS"/>
</dbReference>
<evidence type="ECO:0000313" key="6">
    <source>
        <dbReference type="Proteomes" id="UP001059617"/>
    </source>
</evidence>
<keyword evidence="6" id="KW-1185">Reference proteome</keyword>
<gene>
    <name evidence="5" type="ORF">Dfulv_15350</name>
</gene>
<sequence length="270" mass="28161">MRSTQERNYRDTVFDQFRLDGMTALVTGAGPGLGFSIARAFAAAGAAVALCARSQEKVDAAVKAIEDDGGTAVGVVADMSRPEDIDRLVGAARSRLGPVQILFHNAASHAGQSLEGLQTDPLSLTVQDWQSQFEVNLLAAYLLAQRVVPDMKAKGYGSIINTTAVAAFRPKPNIGSIAYAATKAGLTMMTRQLAKECGPEVRANMICPGSLSPTGEMRDIWAPSMKGIPLGRVGRSSEAVGAALLLASPASSYTTGTTIFVDGGRVSGVS</sequence>
<evidence type="ECO:0000256" key="3">
    <source>
        <dbReference type="ARBA" id="ARBA00023002"/>
    </source>
</evidence>
<evidence type="ECO:0000256" key="1">
    <source>
        <dbReference type="ARBA" id="ARBA00006484"/>
    </source>
</evidence>
<dbReference type="Gene3D" id="3.40.50.720">
    <property type="entry name" value="NAD(P)-binding Rossmann-like Domain"/>
    <property type="match status" value="1"/>
</dbReference>
<dbReference type="EMBL" id="CP073720">
    <property type="protein sequence ID" value="UWP85536.1"/>
    <property type="molecule type" value="Genomic_DNA"/>
</dbReference>
<accession>A0ABY5W892</accession>
<organism evidence="5 6">
    <name type="scientific">Dactylosporangium fulvum</name>
    <dbReference type="NCBI Taxonomy" id="53359"/>
    <lineage>
        <taxon>Bacteria</taxon>
        <taxon>Bacillati</taxon>
        <taxon>Actinomycetota</taxon>
        <taxon>Actinomycetes</taxon>
        <taxon>Micromonosporales</taxon>
        <taxon>Micromonosporaceae</taxon>
        <taxon>Dactylosporangium</taxon>
    </lineage>
</organism>
<dbReference type="PRINTS" id="PR00080">
    <property type="entry name" value="SDRFAMILY"/>
</dbReference>
<evidence type="ECO:0000256" key="4">
    <source>
        <dbReference type="ARBA" id="ARBA00023027"/>
    </source>
</evidence>
<dbReference type="PANTHER" id="PTHR43943">
    <property type="entry name" value="DEHYDROGENASE/REDUCTASE (SDR FAMILY) MEMBER 4"/>
    <property type="match status" value="1"/>
</dbReference>
<reference evidence="5" key="2">
    <citation type="submission" date="2022-09" db="EMBL/GenBank/DDBJ databases">
        <title>Biosynthetic gene clusters of Dactylosporangioum fulvum.</title>
        <authorList>
            <person name="Caradec T."/>
        </authorList>
    </citation>
    <scope>NUCLEOTIDE SEQUENCE</scope>
    <source>
        <strain evidence="5">NRRL B-16292</strain>
    </source>
</reference>
<keyword evidence="2" id="KW-0058">Aromatic hydrocarbons catabolism</keyword>
<name>A0ABY5W892_9ACTN</name>
<dbReference type="RefSeq" id="WP_259863664.1">
    <property type="nucleotide sequence ID" value="NZ_BAAAST010000014.1"/>
</dbReference>
<dbReference type="InterPro" id="IPR002347">
    <property type="entry name" value="SDR_fam"/>
</dbReference>